<sequence>MPARSVITARQERLGAELRKLRERAGLTGREASRALGIAESKLSSTEAGRVGVSAERVRHLASQFACDDAKLVDALVAMATERGRGWWEEYRGQVPSGYLDLAELEHHASFLRNFESVHIPGLLQTEDQVRSIFAGSVPKLSERETETRVEFRLRRQQVLAGLRYEALIHEAALRIRVADRKVARAQLMWLVERSGLPNVTIRVVPFDVDGFAGVVDPAAYAGGLVSRLDTVVVDNQHGSAFLDAEAQLARYREVLRKVEGAALGVVESRELIHQVAQTM</sequence>
<dbReference type="InterPro" id="IPR043917">
    <property type="entry name" value="DUF5753"/>
</dbReference>
<dbReference type="CDD" id="cd00093">
    <property type="entry name" value="HTH_XRE"/>
    <property type="match status" value="1"/>
</dbReference>
<reference evidence="2 3" key="1">
    <citation type="submission" date="2019-07" db="EMBL/GenBank/DDBJ databases">
        <title>New species of Amycolatopsis and Streptomyces.</title>
        <authorList>
            <person name="Duangmal K."/>
            <person name="Teo W.F.A."/>
            <person name="Lipun K."/>
        </authorList>
    </citation>
    <scope>NUCLEOTIDE SEQUENCE [LARGE SCALE GENOMIC DNA]</scope>
    <source>
        <strain evidence="2 3">TISTR 2346</strain>
    </source>
</reference>
<dbReference type="AlphaFoldDB" id="A0A5N8WC30"/>
<dbReference type="Proteomes" id="UP000326979">
    <property type="component" value="Unassembled WGS sequence"/>
</dbReference>
<evidence type="ECO:0000259" key="1">
    <source>
        <dbReference type="PROSITE" id="PS50943"/>
    </source>
</evidence>
<dbReference type="Gene3D" id="1.10.260.40">
    <property type="entry name" value="lambda repressor-like DNA-binding domains"/>
    <property type="match status" value="1"/>
</dbReference>
<evidence type="ECO:0000313" key="2">
    <source>
        <dbReference type="EMBL" id="MPY43998.1"/>
    </source>
</evidence>
<dbReference type="InterPro" id="IPR010982">
    <property type="entry name" value="Lambda_DNA-bd_dom_sf"/>
</dbReference>
<organism evidence="2 3">
    <name type="scientific">Streptomyces phyllanthi</name>
    <dbReference type="NCBI Taxonomy" id="1803180"/>
    <lineage>
        <taxon>Bacteria</taxon>
        <taxon>Bacillati</taxon>
        <taxon>Actinomycetota</taxon>
        <taxon>Actinomycetes</taxon>
        <taxon>Kitasatosporales</taxon>
        <taxon>Streptomycetaceae</taxon>
        <taxon>Streptomyces</taxon>
    </lineage>
</organism>
<dbReference type="GO" id="GO:0003677">
    <property type="term" value="F:DNA binding"/>
    <property type="evidence" value="ECO:0007669"/>
    <property type="project" value="InterPro"/>
</dbReference>
<dbReference type="SMART" id="SM00530">
    <property type="entry name" value="HTH_XRE"/>
    <property type="match status" value="1"/>
</dbReference>
<dbReference type="RefSeq" id="WP_152788932.1">
    <property type="nucleotide sequence ID" value="NZ_BAABEQ010000005.1"/>
</dbReference>
<dbReference type="SUPFAM" id="SSF47413">
    <property type="entry name" value="lambda repressor-like DNA-binding domains"/>
    <property type="match status" value="1"/>
</dbReference>
<dbReference type="PROSITE" id="PS50943">
    <property type="entry name" value="HTH_CROC1"/>
    <property type="match status" value="1"/>
</dbReference>
<proteinExistence type="predicted"/>
<gene>
    <name evidence="2" type="ORF">FNH04_30095</name>
</gene>
<dbReference type="InterPro" id="IPR001387">
    <property type="entry name" value="Cro/C1-type_HTH"/>
</dbReference>
<protein>
    <submittedName>
        <fullName evidence="2">Helix-turn-helix domain-containing protein</fullName>
    </submittedName>
</protein>
<dbReference type="EMBL" id="VJZE01000279">
    <property type="protein sequence ID" value="MPY43998.1"/>
    <property type="molecule type" value="Genomic_DNA"/>
</dbReference>
<dbReference type="Pfam" id="PF19054">
    <property type="entry name" value="DUF5753"/>
    <property type="match status" value="1"/>
</dbReference>
<keyword evidence="3" id="KW-1185">Reference proteome</keyword>
<evidence type="ECO:0000313" key="3">
    <source>
        <dbReference type="Proteomes" id="UP000326979"/>
    </source>
</evidence>
<comment type="caution">
    <text evidence="2">The sequence shown here is derived from an EMBL/GenBank/DDBJ whole genome shotgun (WGS) entry which is preliminary data.</text>
</comment>
<name>A0A5N8WC30_9ACTN</name>
<feature type="domain" description="HTH cro/C1-type" evidence="1">
    <location>
        <begin position="18"/>
        <end position="72"/>
    </location>
</feature>
<dbReference type="Pfam" id="PF13560">
    <property type="entry name" value="HTH_31"/>
    <property type="match status" value="1"/>
</dbReference>
<dbReference type="OrthoDB" id="3462393at2"/>
<accession>A0A5N8WC30</accession>